<dbReference type="Proteomes" id="UP001321760">
    <property type="component" value="Unassembled WGS sequence"/>
</dbReference>
<dbReference type="EMBL" id="MU865961">
    <property type="protein sequence ID" value="KAK4445963.1"/>
    <property type="molecule type" value="Genomic_DNA"/>
</dbReference>
<protein>
    <recommendedName>
        <fullName evidence="3">RNase H type-1 domain-containing protein</fullName>
    </recommendedName>
</protein>
<evidence type="ECO:0000313" key="2">
    <source>
        <dbReference type="Proteomes" id="UP001321760"/>
    </source>
</evidence>
<sequence>IGGFAAVYRPPGVNFGRWFARAWPIHQMPEIKHGEMLAIADALDVAVKYAGALEGGTVKIFSDSRHCLQILDKGTIEAMKKETEKDLLVDRELVPVIEPIIWTSHLLLSRGINVELHWMPGHDHFIWPHILADHLSRD</sequence>
<comment type="caution">
    <text evidence="1">The sequence shown here is derived from an EMBL/GenBank/DDBJ whole genome shotgun (WGS) entry which is preliminary data.</text>
</comment>
<reference evidence="1" key="1">
    <citation type="journal article" date="2023" name="Mol. Phylogenet. Evol.">
        <title>Genome-scale phylogeny and comparative genomics of the fungal order Sordariales.</title>
        <authorList>
            <person name="Hensen N."/>
            <person name="Bonometti L."/>
            <person name="Westerberg I."/>
            <person name="Brannstrom I.O."/>
            <person name="Guillou S."/>
            <person name="Cros-Aarteil S."/>
            <person name="Calhoun S."/>
            <person name="Haridas S."/>
            <person name="Kuo A."/>
            <person name="Mondo S."/>
            <person name="Pangilinan J."/>
            <person name="Riley R."/>
            <person name="LaButti K."/>
            <person name="Andreopoulos B."/>
            <person name="Lipzen A."/>
            <person name="Chen C."/>
            <person name="Yan M."/>
            <person name="Daum C."/>
            <person name="Ng V."/>
            <person name="Clum A."/>
            <person name="Steindorff A."/>
            <person name="Ohm R.A."/>
            <person name="Martin F."/>
            <person name="Silar P."/>
            <person name="Natvig D.O."/>
            <person name="Lalanne C."/>
            <person name="Gautier V."/>
            <person name="Ament-Velasquez S.L."/>
            <person name="Kruys A."/>
            <person name="Hutchinson M.I."/>
            <person name="Powell A.J."/>
            <person name="Barry K."/>
            <person name="Miller A.N."/>
            <person name="Grigoriev I.V."/>
            <person name="Debuchy R."/>
            <person name="Gladieux P."/>
            <person name="Hiltunen Thoren M."/>
            <person name="Johannesson H."/>
        </authorList>
    </citation>
    <scope>NUCLEOTIDE SEQUENCE</scope>
    <source>
        <strain evidence="1">PSN243</strain>
    </source>
</reference>
<dbReference type="GO" id="GO:0003676">
    <property type="term" value="F:nucleic acid binding"/>
    <property type="evidence" value="ECO:0007669"/>
    <property type="project" value="InterPro"/>
</dbReference>
<feature type="non-terminal residue" evidence="1">
    <location>
        <position position="1"/>
    </location>
</feature>
<dbReference type="Gene3D" id="3.30.420.10">
    <property type="entry name" value="Ribonuclease H-like superfamily/Ribonuclease H"/>
    <property type="match status" value="1"/>
</dbReference>
<proteinExistence type="predicted"/>
<dbReference type="AlphaFoldDB" id="A0AAV9GF46"/>
<gene>
    <name evidence="1" type="ORF">QBC34DRAFT_275126</name>
</gene>
<accession>A0AAV9GF46</accession>
<reference evidence="1" key="2">
    <citation type="submission" date="2023-05" db="EMBL/GenBank/DDBJ databases">
        <authorList>
            <consortium name="Lawrence Berkeley National Laboratory"/>
            <person name="Steindorff A."/>
            <person name="Hensen N."/>
            <person name="Bonometti L."/>
            <person name="Westerberg I."/>
            <person name="Brannstrom I.O."/>
            <person name="Guillou S."/>
            <person name="Cros-Aarteil S."/>
            <person name="Calhoun S."/>
            <person name="Haridas S."/>
            <person name="Kuo A."/>
            <person name="Mondo S."/>
            <person name="Pangilinan J."/>
            <person name="Riley R."/>
            <person name="Labutti K."/>
            <person name="Andreopoulos B."/>
            <person name="Lipzen A."/>
            <person name="Chen C."/>
            <person name="Yanf M."/>
            <person name="Daum C."/>
            <person name="Ng V."/>
            <person name="Clum A."/>
            <person name="Ohm R."/>
            <person name="Martin F."/>
            <person name="Silar P."/>
            <person name="Natvig D."/>
            <person name="Lalanne C."/>
            <person name="Gautier V."/>
            <person name="Ament-Velasquez S.L."/>
            <person name="Kruys A."/>
            <person name="Hutchinson M.I."/>
            <person name="Powell A.J."/>
            <person name="Barry K."/>
            <person name="Miller A.N."/>
            <person name="Grigoriev I.V."/>
            <person name="Debuchy R."/>
            <person name="Gladieux P."/>
            <person name="Thoren M.H."/>
            <person name="Johannesson H."/>
        </authorList>
    </citation>
    <scope>NUCLEOTIDE SEQUENCE</scope>
    <source>
        <strain evidence="1">PSN243</strain>
    </source>
</reference>
<evidence type="ECO:0000313" key="1">
    <source>
        <dbReference type="EMBL" id="KAK4445963.1"/>
    </source>
</evidence>
<name>A0AAV9GF46_9PEZI</name>
<evidence type="ECO:0008006" key="3">
    <source>
        <dbReference type="Google" id="ProtNLM"/>
    </source>
</evidence>
<feature type="non-terminal residue" evidence="1">
    <location>
        <position position="138"/>
    </location>
</feature>
<keyword evidence="2" id="KW-1185">Reference proteome</keyword>
<dbReference type="InterPro" id="IPR036397">
    <property type="entry name" value="RNaseH_sf"/>
</dbReference>
<dbReference type="SUPFAM" id="SSF53098">
    <property type="entry name" value="Ribonuclease H-like"/>
    <property type="match status" value="1"/>
</dbReference>
<dbReference type="InterPro" id="IPR012337">
    <property type="entry name" value="RNaseH-like_sf"/>
</dbReference>
<organism evidence="1 2">
    <name type="scientific">Podospora aff. communis PSN243</name>
    <dbReference type="NCBI Taxonomy" id="3040156"/>
    <lineage>
        <taxon>Eukaryota</taxon>
        <taxon>Fungi</taxon>
        <taxon>Dikarya</taxon>
        <taxon>Ascomycota</taxon>
        <taxon>Pezizomycotina</taxon>
        <taxon>Sordariomycetes</taxon>
        <taxon>Sordariomycetidae</taxon>
        <taxon>Sordariales</taxon>
        <taxon>Podosporaceae</taxon>
        <taxon>Podospora</taxon>
    </lineage>
</organism>